<protein>
    <submittedName>
        <fullName evidence="2">Putative kinesin-like protein KIF13A isoform X2</fullName>
    </submittedName>
</protein>
<comment type="caution">
    <text evidence="2">The sequence shown here is derived from an EMBL/GenBank/DDBJ whole genome shotgun (WGS) entry which is preliminary data.</text>
</comment>
<dbReference type="AlphaFoldDB" id="A0A2G8JF94"/>
<feature type="region of interest" description="Disordered" evidence="1">
    <location>
        <begin position="46"/>
        <end position="67"/>
    </location>
</feature>
<name>A0A2G8JF94_STIJA</name>
<keyword evidence="3" id="KW-1185">Reference proteome</keyword>
<feature type="non-terminal residue" evidence="2">
    <location>
        <position position="78"/>
    </location>
</feature>
<evidence type="ECO:0000256" key="1">
    <source>
        <dbReference type="SAM" id="MobiDB-lite"/>
    </source>
</evidence>
<dbReference type="Proteomes" id="UP000230750">
    <property type="component" value="Unassembled WGS sequence"/>
</dbReference>
<evidence type="ECO:0000313" key="2">
    <source>
        <dbReference type="EMBL" id="PIK34403.1"/>
    </source>
</evidence>
<proteinExistence type="predicted"/>
<dbReference type="OrthoDB" id="3176171at2759"/>
<dbReference type="STRING" id="307972.A0A2G8JF94"/>
<accession>A0A2G8JF94</accession>
<feature type="compositionally biased region" description="Polar residues" evidence="1">
    <location>
        <begin position="50"/>
        <end position="67"/>
    </location>
</feature>
<reference evidence="2 3" key="1">
    <citation type="journal article" date="2017" name="PLoS Biol.">
        <title>The sea cucumber genome provides insights into morphological evolution and visceral regeneration.</title>
        <authorList>
            <person name="Zhang X."/>
            <person name="Sun L."/>
            <person name="Yuan J."/>
            <person name="Sun Y."/>
            <person name="Gao Y."/>
            <person name="Zhang L."/>
            <person name="Li S."/>
            <person name="Dai H."/>
            <person name="Hamel J.F."/>
            <person name="Liu C."/>
            <person name="Yu Y."/>
            <person name="Liu S."/>
            <person name="Lin W."/>
            <person name="Guo K."/>
            <person name="Jin S."/>
            <person name="Xu P."/>
            <person name="Storey K.B."/>
            <person name="Huan P."/>
            <person name="Zhang T."/>
            <person name="Zhou Y."/>
            <person name="Zhang J."/>
            <person name="Lin C."/>
            <person name="Li X."/>
            <person name="Xing L."/>
            <person name="Huo D."/>
            <person name="Sun M."/>
            <person name="Wang L."/>
            <person name="Mercier A."/>
            <person name="Li F."/>
            <person name="Yang H."/>
            <person name="Xiang J."/>
        </authorList>
    </citation>
    <scope>NUCLEOTIDE SEQUENCE [LARGE SCALE GENOMIC DNA]</scope>
    <source>
        <strain evidence="2">Shaxun</strain>
        <tissue evidence="2">Muscle</tissue>
    </source>
</reference>
<evidence type="ECO:0000313" key="3">
    <source>
        <dbReference type="Proteomes" id="UP000230750"/>
    </source>
</evidence>
<sequence length="78" mass="8835">MRTVSRGRRDVHREVHQGLSAVESILALDRLRQEVIIKEKLTSKGRMRKTSSVPNFGTVTRGVESSPSINSLVEEDFR</sequence>
<organism evidence="2 3">
    <name type="scientific">Stichopus japonicus</name>
    <name type="common">Sea cucumber</name>
    <dbReference type="NCBI Taxonomy" id="307972"/>
    <lineage>
        <taxon>Eukaryota</taxon>
        <taxon>Metazoa</taxon>
        <taxon>Echinodermata</taxon>
        <taxon>Eleutherozoa</taxon>
        <taxon>Echinozoa</taxon>
        <taxon>Holothuroidea</taxon>
        <taxon>Aspidochirotacea</taxon>
        <taxon>Aspidochirotida</taxon>
        <taxon>Stichopodidae</taxon>
        <taxon>Apostichopus</taxon>
    </lineage>
</organism>
<dbReference type="EMBL" id="MRZV01002187">
    <property type="protein sequence ID" value="PIK34403.1"/>
    <property type="molecule type" value="Genomic_DNA"/>
</dbReference>
<gene>
    <name evidence="2" type="ORF">BSL78_28775</name>
</gene>